<evidence type="ECO:0000256" key="4">
    <source>
        <dbReference type="ARBA" id="ARBA00022694"/>
    </source>
</evidence>
<dbReference type="EC" id="6.3.4.19" evidence="8"/>
<keyword evidence="6 8" id="KW-0067">ATP-binding</keyword>
<evidence type="ECO:0000313" key="11">
    <source>
        <dbReference type="Proteomes" id="UP000239800"/>
    </source>
</evidence>
<dbReference type="InterPro" id="IPR014729">
    <property type="entry name" value="Rossmann-like_a/b/a_fold"/>
</dbReference>
<evidence type="ECO:0000256" key="2">
    <source>
        <dbReference type="ARBA" id="ARBA00022490"/>
    </source>
</evidence>
<dbReference type="HAMAP" id="MF_01161">
    <property type="entry name" value="tRNA_Ile_lys_synt"/>
    <property type="match status" value="1"/>
</dbReference>
<comment type="subcellular location">
    <subcellularLocation>
        <location evidence="1 8">Cytoplasm</location>
    </subcellularLocation>
</comment>
<dbReference type="GO" id="GO:0032267">
    <property type="term" value="F:tRNA(Ile)-lysidine synthase activity"/>
    <property type="evidence" value="ECO:0007669"/>
    <property type="project" value="UniProtKB-EC"/>
</dbReference>
<evidence type="ECO:0000313" key="10">
    <source>
        <dbReference type="EMBL" id="PQB04144.1"/>
    </source>
</evidence>
<evidence type="ECO:0000259" key="9">
    <source>
        <dbReference type="SMART" id="SM00977"/>
    </source>
</evidence>
<evidence type="ECO:0000256" key="6">
    <source>
        <dbReference type="ARBA" id="ARBA00022840"/>
    </source>
</evidence>
<dbReference type="OrthoDB" id="9807403at2"/>
<dbReference type="SUPFAM" id="SSF52402">
    <property type="entry name" value="Adenine nucleotide alpha hydrolases-like"/>
    <property type="match status" value="1"/>
</dbReference>
<feature type="binding site" evidence="8">
    <location>
        <begin position="26"/>
        <end position="31"/>
    </location>
    <ligand>
        <name>ATP</name>
        <dbReference type="ChEBI" id="CHEBI:30616"/>
    </ligand>
</feature>
<dbReference type="PANTHER" id="PTHR43033">
    <property type="entry name" value="TRNA(ILE)-LYSIDINE SYNTHASE-RELATED"/>
    <property type="match status" value="1"/>
</dbReference>
<evidence type="ECO:0000256" key="8">
    <source>
        <dbReference type="HAMAP-Rule" id="MF_01161"/>
    </source>
</evidence>
<comment type="function">
    <text evidence="8">Ligates lysine onto the cytidine present at position 34 of the AUA codon-specific tRNA(Ile) that contains the anticodon CAU, in an ATP-dependent manner. Cytidine is converted to lysidine, thus changing the amino acid specificity of the tRNA from methionine to isoleucine.</text>
</comment>
<protein>
    <recommendedName>
        <fullName evidence="8">tRNA(Ile)-lysidine synthase</fullName>
        <ecNumber evidence="8">6.3.4.19</ecNumber>
    </recommendedName>
    <alternativeName>
        <fullName evidence="8">tRNA(Ile)-2-lysyl-cytidine synthase</fullName>
    </alternativeName>
    <alternativeName>
        <fullName evidence="8">tRNA(Ile)-lysidine synthetase</fullName>
    </alternativeName>
</protein>
<dbReference type="AlphaFoldDB" id="A0A2S7KND7"/>
<dbReference type="GO" id="GO:0005524">
    <property type="term" value="F:ATP binding"/>
    <property type="evidence" value="ECO:0007669"/>
    <property type="project" value="UniProtKB-UniRule"/>
</dbReference>
<dbReference type="InterPro" id="IPR012796">
    <property type="entry name" value="Lysidine-tRNA-synth_C"/>
</dbReference>
<keyword evidence="11" id="KW-1185">Reference proteome</keyword>
<dbReference type="EMBL" id="MQUB01000001">
    <property type="protein sequence ID" value="PQB04144.1"/>
    <property type="molecule type" value="Genomic_DNA"/>
</dbReference>
<evidence type="ECO:0000256" key="7">
    <source>
        <dbReference type="ARBA" id="ARBA00048539"/>
    </source>
</evidence>
<dbReference type="NCBIfam" id="TIGR02433">
    <property type="entry name" value="lysidine_TilS_C"/>
    <property type="match status" value="1"/>
</dbReference>
<proteinExistence type="inferred from homology"/>
<dbReference type="Proteomes" id="UP000239800">
    <property type="component" value="Unassembled WGS sequence"/>
</dbReference>
<accession>A0A2S7KND7</accession>
<dbReference type="InterPro" id="IPR011063">
    <property type="entry name" value="TilS/TtcA_N"/>
</dbReference>
<dbReference type="Pfam" id="PF01171">
    <property type="entry name" value="ATP_bind_3"/>
    <property type="match status" value="1"/>
</dbReference>
<name>A0A2S7KND7_9FLAO</name>
<evidence type="ECO:0000256" key="5">
    <source>
        <dbReference type="ARBA" id="ARBA00022741"/>
    </source>
</evidence>
<dbReference type="CDD" id="cd01992">
    <property type="entry name" value="TilS_N"/>
    <property type="match status" value="1"/>
</dbReference>
<evidence type="ECO:0000256" key="1">
    <source>
        <dbReference type="ARBA" id="ARBA00004496"/>
    </source>
</evidence>
<reference evidence="10 11" key="1">
    <citation type="submission" date="2016-11" db="EMBL/GenBank/DDBJ databases">
        <title>Trade-off between light-utilization and light-protection in marine flavobacteria.</title>
        <authorList>
            <person name="Kumagai Y."/>
        </authorList>
    </citation>
    <scope>NUCLEOTIDE SEQUENCE [LARGE SCALE GENOMIC DNA]</scope>
    <source>
        <strain evidence="10 11">NBRC 107741</strain>
    </source>
</reference>
<dbReference type="NCBIfam" id="TIGR02432">
    <property type="entry name" value="lysidine_TilS_N"/>
    <property type="match status" value="1"/>
</dbReference>
<keyword evidence="3 8" id="KW-0436">Ligase</keyword>
<sequence length="436" mass="50369">MLNAVRQHMDELLPQWREKHFLVAISGGVDSVTLTHLLKDLGCHFSLAHCNFNLRGAESEADQEFVEDLSSKLGLDVYVKSFDTLKEKESAKGSVQMVARDLRYAWFAELMEEHSLDYLVTAHQADDDLETFLINSMRGTGLRGLTGINALTDWTLRPLLPFDKQTVVDYAKSKGYHWREDSSNQETSYLRNQLRLEVIPRLKQIKPELGQTIDKTLKHLKGSQSLVDDYMQLIRGLVLRETDSGWEIDLGQLAGLPHPNEVLYELLSPFGFTAWEDIYELQNAQSGKQIFSPTHRLIKDREVLILDERRDTLGVNNYFIQESDSALIEPISLNISAVDSFELTNANTVFLDKDKLNFPLQLRPWKEGDFFYPFGMEGRKKLSKYFKDEKLSLTEKENLWLLCSDNEIVWVIGHRMDERFKVERDSSRIIKIEYTP</sequence>
<comment type="similarity">
    <text evidence="8">Belongs to the tRNA(Ile)-lysidine synthase family.</text>
</comment>
<keyword evidence="5 8" id="KW-0547">Nucleotide-binding</keyword>
<keyword evidence="4 8" id="KW-0819">tRNA processing</keyword>
<feature type="domain" description="Lysidine-tRNA(Ile) synthetase C-terminal" evidence="9">
    <location>
        <begin position="360"/>
        <end position="432"/>
    </location>
</feature>
<dbReference type="InterPro" id="IPR012795">
    <property type="entry name" value="tRNA_Ile_lys_synt_N"/>
</dbReference>
<dbReference type="SUPFAM" id="SSF56037">
    <property type="entry name" value="PheT/TilS domain"/>
    <property type="match status" value="1"/>
</dbReference>
<comment type="catalytic activity">
    <reaction evidence="7 8">
        <text>cytidine(34) in tRNA(Ile2) + L-lysine + ATP = lysidine(34) in tRNA(Ile2) + AMP + diphosphate + H(+)</text>
        <dbReference type="Rhea" id="RHEA:43744"/>
        <dbReference type="Rhea" id="RHEA-COMP:10625"/>
        <dbReference type="Rhea" id="RHEA-COMP:10670"/>
        <dbReference type="ChEBI" id="CHEBI:15378"/>
        <dbReference type="ChEBI" id="CHEBI:30616"/>
        <dbReference type="ChEBI" id="CHEBI:32551"/>
        <dbReference type="ChEBI" id="CHEBI:33019"/>
        <dbReference type="ChEBI" id="CHEBI:82748"/>
        <dbReference type="ChEBI" id="CHEBI:83665"/>
        <dbReference type="ChEBI" id="CHEBI:456215"/>
        <dbReference type="EC" id="6.3.4.19"/>
    </reaction>
</comment>
<dbReference type="GO" id="GO:0006400">
    <property type="term" value="P:tRNA modification"/>
    <property type="evidence" value="ECO:0007669"/>
    <property type="project" value="UniProtKB-UniRule"/>
</dbReference>
<keyword evidence="2 8" id="KW-0963">Cytoplasm</keyword>
<dbReference type="GO" id="GO:0005737">
    <property type="term" value="C:cytoplasm"/>
    <property type="evidence" value="ECO:0007669"/>
    <property type="project" value="UniProtKB-SubCell"/>
</dbReference>
<dbReference type="SMART" id="SM00977">
    <property type="entry name" value="TilS_C"/>
    <property type="match status" value="1"/>
</dbReference>
<comment type="domain">
    <text evidence="8">The N-terminal region contains the highly conserved SGGXDS motif, predicted to be a P-loop motif involved in ATP binding.</text>
</comment>
<dbReference type="RefSeq" id="WP_104812068.1">
    <property type="nucleotide sequence ID" value="NZ_MQUB01000001.1"/>
</dbReference>
<organism evidence="10 11">
    <name type="scientific">Aureitalea marina</name>
    <dbReference type="NCBI Taxonomy" id="930804"/>
    <lineage>
        <taxon>Bacteria</taxon>
        <taxon>Pseudomonadati</taxon>
        <taxon>Bacteroidota</taxon>
        <taxon>Flavobacteriia</taxon>
        <taxon>Flavobacteriales</taxon>
        <taxon>Flavobacteriaceae</taxon>
        <taxon>Aureitalea</taxon>
    </lineage>
</organism>
<evidence type="ECO:0000256" key="3">
    <source>
        <dbReference type="ARBA" id="ARBA00022598"/>
    </source>
</evidence>
<gene>
    <name evidence="8" type="primary">tilS</name>
    <name evidence="10" type="ORF">BST85_03930</name>
</gene>
<dbReference type="InterPro" id="IPR012094">
    <property type="entry name" value="tRNA_Ile_lys_synt"/>
</dbReference>
<dbReference type="Gene3D" id="3.40.50.620">
    <property type="entry name" value="HUPs"/>
    <property type="match status" value="1"/>
</dbReference>
<dbReference type="Pfam" id="PF11734">
    <property type="entry name" value="TilS_C"/>
    <property type="match status" value="1"/>
</dbReference>
<comment type="caution">
    <text evidence="10">The sequence shown here is derived from an EMBL/GenBank/DDBJ whole genome shotgun (WGS) entry which is preliminary data.</text>
</comment>
<dbReference type="PANTHER" id="PTHR43033:SF1">
    <property type="entry name" value="TRNA(ILE)-LYSIDINE SYNTHASE-RELATED"/>
    <property type="match status" value="1"/>
</dbReference>